<dbReference type="HOGENOM" id="CLU_851114_0_0_1"/>
<gene>
    <name evidence="2" type="ORF">GUITHDRAFT_166326</name>
</gene>
<dbReference type="AlphaFoldDB" id="L1ICZ7"/>
<organism evidence="2">
    <name type="scientific">Guillardia theta (strain CCMP2712)</name>
    <name type="common">Cryptophyte</name>
    <dbReference type="NCBI Taxonomy" id="905079"/>
    <lineage>
        <taxon>Eukaryota</taxon>
        <taxon>Cryptophyceae</taxon>
        <taxon>Pyrenomonadales</taxon>
        <taxon>Geminigeraceae</taxon>
        <taxon>Guillardia</taxon>
    </lineage>
</organism>
<name>L1ICZ7_GUITC</name>
<dbReference type="EnsemblProtists" id="EKX33962">
    <property type="protein sequence ID" value="EKX33962"/>
    <property type="gene ID" value="GUITHDRAFT_166326"/>
</dbReference>
<proteinExistence type="predicted"/>
<dbReference type="PaxDb" id="55529-EKX33962"/>
<dbReference type="KEGG" id="gtt:GUITHDRAFT_166326"/>
<feature type="transmembrane region" description="Helical" evidence="1">
    <location>
        <begin position="12"/>
        <end position="42"/>
    </location>
</feature>
<reference evidence="4" key="2">
    <citation type="submission" date="2012-11" db="EMBL/GenBank/DDBJ databases">
        <authorList>
            <person name="Kuo A."/>
            <person name="Curtis B.A."/>
            <person name="Tanifuji G."/>
            <person name="Burki F."/>
            <person name="Gruber A."/>
            <person name="Irimia M."/>
            <person name="Maruyama S."/>
            <person name="Arias M.C."/>
            <person name="Ball S.G."/>
            <person name="Gile G.H."/>
            <person name="Hirakawa Y."/>
            <person name="Hopkins J.F."/>
            <person name="Rensing S.A."/>
            <person name="Schmutz J."/>
            <person name="Symeonidi A."/>
            <person name="Elias M."/>
            <person name="Eveleigh R.J."/>
            <person name="Herman E.K."/>
            <person name="Klute M.J."/>
            <person name="Nakayama T."/>
            <person name="Obornik M."/>
            <person name="Reyes-Prieto A."/>
            <person name="Armbrust E.V."/>
            <person name="Aves S.J."/>
            <person name="Beiko R.G."/>
            <person name="Coutinho P."/>
            <person name="Dacks J.B."/>
            <person name="Durnford D.G."/>
            <person name="Fast N.M."/>
            <person name="Green B.R."/>
            <person name="Grisdale C."/>
            <person name="Hempe F."/>
            <person name="Henrissat B."/>
            <person name="Hoppner M.P."/>
            <person name="Ishida K.-I."/>
            <person name="Kim E."/>
            <person name="Koreny L."/>
            <person name="Kroth P.G."/>
            <person name="Liu Y."/>
            <person name="Malik S.-B."/>
            <person name="Maier U.G."/>
            <person name="McRose D."/>
            <person name="Mock T."/>
            <person name="Neilson J.A."/>
            <person name="Onodera N.T."/>
            <person name="Poole A.M."/>
            <person name="Pritham E.J."/>
            <person name="Richards T.A."/>
            <person name="Rocap G."/>
            <person name="Roy S.W."/>
            <person name="Sarai C."/>
            <person name="Schaack S."/>
            <person name="Shirato S."/>
            <person name="Slamovits C.H."/>
            <person name="Spencer D.F."/>
            <person name="Suzuki S."/>
            <person name="Worden A.Z."/>
            <person name="Zauner S."/>
            <person name="Barry K."/>
            <person name="Bell C."/>
            <person name="Bharti A.K."/>
            <person name="Crow J.A."/>
            <person name="Grimwood J."/>
            <person name="Kramer R."/>
            <person name="Lindquist E."/>
            <person name="Lucas S."/>
            <person name="Salamov A."/>
            <person name="McFadden G.I."/>
            <person name="Lane C.E."/>
            <person name="Keeling P.J."/>
            <person name="Gray M.W."/>
            <person name="Grigoriev I.V."/>
            <person name="Archibald J.M."/>
        </authorList>
    </citation>
    <scope>NUCLEOTIDE SEQUENCE</scope>
    <source>
        <strain evidence="4">CCMP2712</strain>
    </source>
</reference>
<evidence type="ECO:0000313" key="4">
    <source>
        <dbReference type="Proteomes" id="UP000011087"/>
    </source>
</evidence>
<sequence>MAGLREWVWRLVLPVAISVVGHDVLLFLFSAFPSLSLIPVYLSSFLRSLPISSLACSSSSLPFHAVSWPVEEWKMKADASRAVKQELQFRALPTFAWVICYHKAIALENVKPLVGYPRVNICIEISYEDREERMRERDATRDATNKLIEYNPDMAELITLATRCTFLRMAYKESLIMKRTLLESFFHTICMHADQIQTEQVLSEYPDPEFWSLLPKKEIHVARMNLVLQKSSTFKARVWSTLGIPDDVEYPHLDDTYFRKIKLSLLSMDPKGLKFLYVAEIEAVEHVRFFKAIGAILSVEAQISFRWKHLYLQRNEHPDWVATSMTL</sequence>
<dbReference type="GeneID" id="17290705"/>
<protein>
    <submittedName>
        <fullName evidence="2 3">Uncharacterized protein</fullName>
    </submittedName>
</protein>
<reference evidence="2 4" key="1">
    <citation type="journal article" date="2012" name="Nature">
        <title>Algal genomes reveal evolutionary mosaicism and the fate of nucleomorphs.</title>
        <authorList>
            <consortium name="DOE Joint Genome Institute"/>
            <person name="Curtis B.A."/>
            <person name="Tanifuji G."/>
            <person name="Burki F."/>
            <person name="Gruber A."/>
            <person name="Irimia M."/>
            <person name="Maruyama S."/>
            <person name="Arias M.C."/>
            <person name="Ball S.G."/>
            <person name="Gile G.H."/>
            <person name="Hirakawa Y."/>
            <person name="Hopkins J.F."/>
            <person name="Kuo A."/>
            <person name="Rensing S.A."/>
            <person name="Schmutz J."/>
            <person name="Symeonidi A."/>
            <person name="Elias M."/>
            <person name="Eveleigh R.J."/>
            <person name="Herman E.K."/>
            <person name="Klute M.J."/>
            <person name="Nakayama T."/>
            <person name="Obornik M."/>
            <person name="Reyes-Prieto A."/>
            <person name="Armbrust E.V."/>
            <person name="Aves S.J."/>
            <person name="Beiko R.G."/>
            <person name="Coutinho P."/>
            <person name="Dacks J.B."/>
            <person name="Durnford D.G."/>
            <person name="Fast N.M."/>
            <person name="Green B.R."/>
            <person name="Grisdale C.J."/>
            <person name="Hempel F."/>
            <person name="Henrissat B."/>
            <person name="Hoppner M.P."/>
            <person name="Ishida K."/>
            <person name="Kim E."/>
            <person name="Koreny L."/>
            <person name="Kroth P.G."/>
            <person name="Liu Y."/>
            <person name="Malik S.B."/>
            <person name="Maier U.G."/>
            <person name="McRose D."/>
            <person name="Mock T."/>
            <person name="Neilson J.A."/>
            <person name="Onodera N.T."/>
            <person name="Poole A.M."/>
            <person name="Pritham E.J."/>
            <person name="Richards T.A."/>
            <person name="Rocap G."/>
            <person name="Roy S.W."/>
            <person name="Sarai C."/>
            <person name="Schaack S."/>
            <person name="Shirato S."/>
            <person name="Slamovits C.H."/>
            <person name="Spencer D.F."/>
            <person name="Suzuki S."/>
            <person name="Worden A.Z."/>
            <person name="Zauner S."/>
            <person name="Barry K."/>
            <person name="Bell C."/>
            <person name="Bharti A.K."/>
            <person name="Crow J.A."/>
            <person name="Grimwood J."/>
            <person name="Kramer R."/>
            <person name="Lindquist E."/>
            <person name="Lucas S."/>
            <person name="Salamov A."/>
            <person name="McFadden G.I."/>
            <person name="Lane C.E."/>
            <person name="Keeling P.J."/>
            <person name="Gray M.W."/>
            <person name="Grigoriev I.V."/>
            <person name="Archibald J.M."/>
        </authorList>
    </citation>
    <scope>NUCLEOTIDE SEQUENCE</scope>
    <source>
        <strain evidence="2 4">CCMP2712</strain>
    </source>
</reference>
<evidence type="ECO:0000256" key="1">
    <source>
        <dbReference type="SAM" id="Phobius"/>
    </source>
</evidence>
<dbReference type="RefSeq" id="XP_005820942.1">
    <property type="nucleotide sequence ID" value="XM_005820885.1"/>
</dbReference>
<dbReference type="EMBL" id="JH993123">
    <property type="protein sequence ID" value="EKX33962.1"/>
    <property type="molecule type" value="Genomic_DNA"/>
</dbReference>
<evidence type="ECO:0000313" key="3">
    <source>
        <dbReference type="EnsemblProtists" id="EKX33962"/>
    </source>
</evidence>
<accession>L1ICZ7</accession>
<keyword evidence="1" id="KW-0472">Membrane</keyword>
<dbReference type="Proteomes" id="UP000011087">
    <property type="component" value="Unassembled WGS sequence"/>
</dbReference>
<reference evidence="3" key="3">
    <citation type="submission" date="2015-06" db="UniProtKB">
        <authorList>
            <consortium name="EnsemblProtists"/>
        </authorList>
    </citation>
    <scope>IDENTIFICATION</scope>
</reference>
<keyword evidence="4" id="KW-1185">Reference proteome</keyword>
<keyword evidence="1" id="KW-0812">Transmembrane</keyword>
<evidence type="ECO:0000313" key="2">
    <source>
        <dbReference type="EMBL" id="EKX33962.1"/>
    </source>
</evidence>
<keyword evidence="1" id="KW-1133">Transmembrane helix</keyword>